<dbReference type="EMBL" id="PRLB01000010">
    <property type="protein sequence ID" value="RAW53590.1"/>
    <property type="molecule type" value="Genomic_DNA"/>
</dbReference>
<evidence type="ECO:0000313" key="2">
    <source>
        <dbReference type="Proteomes" id="UP000251144"/>
    </source>
</evidence>
<reference evidence="1 2" key="1">
    <citation type="submission" date="2018-02" db="EMBL/GenBank/DDBJ databases">
        <title>Complete genome sequencing of Faecalibacterium prausnitzii strains isolated from the human gut.</title>
        <authorList>
            <person name="Fitzgerald B.C."/>
            <person name="Shkoporov A.N."/>
            <person name="Ross P.R."/>
            <person name="Hill C."/>
        </authorList>
    </citation>
    <scope>NUCLEOTIDE SEQUENCE [LARGE SCALE GENOMIC DNA]</scope>
    <source>
        <strain evidence="1 2">APC942/32-1</strain>
    </source>
</reference>
<protein>
    <submittedName>
        <fullName evidence="1">Uncharacterized protein</fullName>
    </submittedName>
</protein>
<comment type="caution">
    <text evidence="1">The sequence shown here is derived from an EMBL/GenBank/DDBJ whole genome shotgun (WGS) entry which is preliminary data.</text>
</comment>
<organism evidence="1 2">
    <name type="scientific">Faecalibacterium prausnitzii</name>
    <dbReference type="NCBI Taxonomy" id="853"/>
    <lineage>
        <taxon>Bacteria</taxon>
        <taxon>Bacillati</taxon>
        <taxon>Bacillota</taxon>
        <taxon>Clostridia</taxon>
        <taxon>Eubacteriales</taxon>
        <taxon>Oscillospiraceae</taxon>
        <taxon>Faecalibacterium</taxon>
    </lineage>
</organism>
<gene>
    <name evidence="1" type="ORF">C4N26_10525</name>
</gene>
<dbReference type="Proteomes" id="UP000251144">
    <property type="component" value="Unassembled WGS sequence"/>
</dbReference>
<name>A0A329TX77_9FIRM</name>
<sequence length="112" mass="12775">MPKENQKWFARRWRGGRARLREVKFSFACQKRTRKAPATFEAREARIKGCSPLIIPKGLSKPKNASRFAKRIFWASPVYGSADGVTLSQNFTFSKGVKSAAKQQIGETRKKR</sequence>
<accession>A0A329TX77</accession>
<dbReference type="AlphaFoldDB" id="A0A329TX77"/>
<proteinExistence type="predicted"/>
<evidence type="ECO:0000313" key="1">
    <source>
        <dbReference type="EMBL" id="RAW53590.1"/>
    </source>
</evidence>